<dbReference type="AlphaFoldDB" id="A0AAD5X008"/>
<sequence length="346" mass="39743">MCKQLKELIATIRARHPKASDKAKQSARGSEVLRAIEYLFPHSYNVDALTQTYIKSIPKGKGENYSVNTVGTWVKVLAVYDLATDDEILELFKAFYQPKNDKDQMLYDFIVGLPPASAAVNIRKLLEPLKKWRNDFNQAKFIQAKSPEAKAETEAVRKEDWIHFRAIEAKFNERDHMEDDEPELIFHSFMGAYMLSDKMLRGELCGATHDGSGNCNYSDGEFFIKETHKKKRANVTIKVRADVRRLLDALVGLQKEKGCPYLFGFSNSDDMREKLLVPKLKQHFGKTPTINKLRSIKNTYMAQLWKVNGSEGSTRDDYIAKPFDHSADEAYQTYIFEDLFDPEMTQ</sequence>
<keyword evidence="2" id="KW-1185">Reference proteome</keyword>
<name>A0AAD5X008_9FUNG</name>
<evidence type="ECO:0000313" key="2">
    <source>
        <dbReference type="Proteomes" id="UP001212841"/>
    </source>
</evidence>
<dbReference type="Proteomes" id="UP001212841">
    <property type="component" value="Unassembled WGS sequence"/>
</dbReference>
<reference evidence="1" key="1">
    <citation type="submission" date="2020-05" db="EMBL/GenBank/DDBJ databases">
        <title>Phylogenomic resolution of chytrid fungi.</title>
        <authorList>
            <person name="Stajich J.E."/>
            <person name="Amses K."/>
            <person name="Simmons R."/>
            <person name="Seto K."/>
            <person name="Myers J."/>
            <person name="Bonds A."/>
            <person name="Quandt C.A."/>
            <person name="Barry K."/>
            <person name="Liu P."/>
            <person name="Grigoriev I."/>
            <person name="Longcore J.E."/>
            <person name="James T.Y."/>
        </authorList>
    </citation>
    <scope>NUCLEOTIDE SEQUENCE</scope>
    <source>
        <strain evidence="1">JEL0318</strain>
    </source>
</reference>
<dbReference type="EMBL" id="JADGJD010000909">
    <property type="protein sequence ID" value="KAJ3047727.1"/>
    <property type="molecule type" value="Genomic_DNA"/>
</dbReference>
<evidence type="ECO:0000313" key="1">
    <source>
        <dbReference type="EMBL" id="KAJ3047727.1"/>
    </source>
</evidence>
<organism evidence="1 2">
    <name type="scientific">Rhizophlyctis rosea</name>
    <dbReference type="NCBI Taxonomy" id="64517"/>
    <lineage>
        <taxon>Eukaryota</taxon>
        <taxon>Fungi</taxon>
        <taxon>Fungi incertae sedis</taxon>
        <taxon>Chytridiomycota</taxon>
        <taxon>Chytridiomycota incertae sedis</taxon>
        <taxon>Chytridiomycetes</taxon>
        <taxon>Rhizophlyctidales</taxon>
        <taxon>Rhizophlyctidaceae</taxon>
        <taxon>Rhizophlyctis</taxon>
    </lineage>
</organism>
<protein>
    <submittedName>
        <fullName evidence="1">Uncharacterized protein</fullName>
    </submittedName>
</protein>
<gene>
    <name evidence="1" type="ORF">HK097_011257</name>
</gene>
<proteinExistence type="predicted"/>
<accession>A0AAD5X008</accession>
<comment type="caution">
    <text evidence="1">The sequence shown here is derived from an EMBL/GenBank/DDBJ whole genome shotgun (WGS) entry which is preliminary data.</text>
</comment>